<feature type="domain" description="DNA topoisomerase type IA zn finger" evidence="1">
    <location>
        <begin position="178"/>
        <end position="214"/>
    </location>
</feature>
<proteinExistence type="predicted"/>
<evidence type="ECO:0000259" key="1">
    <source>
        <dbReference type="Pfam" id="PF01396"/>
    </source>
</evidence>
<dbReference type="GO" id="GO:0005694">
    <property type="term" value="C:chromosome"/>
    <property type="evidence" value="ECO:0007669"/>
    <property type="project" value="InterPro"/>
</dbReference>
<dbReference type="GO" id="GO:0003916">
    <property type="term" value="F:DNA topoisomerase activity"/>
    <property type="evidence" value="ECO:0007669"/>
    <property type="project" value="InterPro"/>
</dbReference>
<dbReference type="RefSeq" id="WP_207398125.1">
    <property type="nucleotide sequence ID" value="NZ_JABRWO010000011.1"/>
</dbReference>
<evidence type="ECO:0008006" key="5">
    <source>
        <dbReference type="Google" id="ProtNLM"/>
    </source>
</evidence>
<comment type="caution">
    <text evidence="3">The sequence shown here is derived from an EMBL/GenBank/DDBJ whole genome shotgun (WGS) entry which is preliminary data.</text>
</comment>
<organism evidence="3 4">
    <name type="scientific">Bremerella alba</name>
    <dbReference type="NCBI Taxonomy" id="980252"/>
    <lineage>
        <taxon>Bacteria</taxon>
        <taxon>Pseudomonadati</taxon>
        <taxon>Planctomycetota</taxon>
        <taxon>Planctomycetia</taxon>
        <taxon>Pirellulales</taxon>
        <taxon>Pirellulaceae</taxon>
        <taxon>Bremerella</taxon>
    </lineage>
</organism>
<evidence type="ECO:0000313" key="3">
    <source>
        <dbReference type="EMBL" id="MBA2116724.1"/>
    </source>
</evidence>
<dbReference type="Pfam" id="PF01396">
    <property type="entry name" value="Zn_ribbon_Top1"/>
    <property type="match status" value="1"/>
</dbReference>
<dbReference type="InterPro" id="IPR014538">
    <property type="entry name" value="UCP028063_topo_Znf"/>
</dbReference>
<dbReference type="Proteomes" id="UP000551616">
    <property type="component" value="Unassembled WGS sequence"/>
</dbReference>
<feature type="domain" description="DUF2726" evidence="2">
    <location>
        <begin position="38"/>
        <end position="151"/>
    </location>
</feature>
<accession>A0A7V8V8M9</accession>
<dbReference type="AlphaFoldDB" id="A0A7V8V8M9"/>
<dbReference type="SUPFAM" id="SSF57783">
    <property type="entry name" value="Zinc beta-ribbon"/>
    <property type="match status" value="1"/>
</dbReference>
<dbReference type="GO" id="GO:0006265">
    <property type="term" value="P:DNA topological change"/>
    <property type="evidence" value="ECO:0007669"/>
    <property type="project" value="InterPro"/>
</dbReference>
<dbReference type="InterPro" id="IPR024402">
    <property type="entry name" value="DUF2726"/>
</dbReference>
<sequence>MTNSEPQGCLLAILQLFGISSGSKSDEHERPYRLRDDFLSAAELSFYRVLQSALGDQATISPKVNLADIFFVARPNENQGYRNKIDRKHVDFLICDPTSMKPLCGIELDDSSHARQDRKTRDEFVDRVFDVAGLPMVRIPANRGYSPQELLRLVGPRLAPVETGGKNTEEIVPAVVPSCPKCDVPMVERKATKGRNAGQTFYGCPNYPRCRQVVNQ</sequence>
<evidence type="ECO:0000313" key="4">
    <source>
        <dbReference type="Proteomes" id="UP000551616"/>
    </source>
</evidence>
<dbReference type="Gene3D" id="3.30.65.10">
    <property type="entry name" value="Bacterial Topoisomerase I, domain 1"/>
    <property type="match status" value="1"/>
</dbReference>
<dbReference type="Pfam" id="PF10881">
    <property type="entry name" value="DUF2726"/>
    <property type="match status" value="1"/>
</dbReference>
<dbReference type="PIRSF" id="PIRSF028063">
    <property type="entry name" value="UCP028063"/>
    <property type="match status" value="1"/>
</dbReference>
<dbReference type="GO" id="GO:0003677">
    <property type="term" value="F:DNA binding"/>
    <property type="evidence" value="ECO:0007669"/>
    <property type="project" value="InterPro"/>
</dbReference>
<dbReference type="EMBL" id="JABRWO010000011">
    <property type="protein sequence ID" value="MBA2116724.1"/>
    <property type="molecule type" value="Genomic_DNA"/>
</dbReference>
<dbReference type="InterPro" id="IPR013498">
    <property type="entry name" value="Topo_IA_Znf"/>
</dbReference>
<gene>
    <name evidence="3" type="ORF">HOV93_39160</name>
</gene>
<evidence type="ECO:0000259" key="2">
    <source>
        <dbReference type="Pfam" id="PF10881"/>
    </source>
</evidence>
<name>A0A7V8V8M9_9BACT</name>
<protein>
    <recommendedName>
        <fullName evidence="5">Topoisomerase DNA binding C4 zinc finger</fullName>
    </recommendedName>
</protein>
<reference evidence="3 4" key="1">
    <citation type="submission" date="2020-05" db="EMBL/GenBank/DDBJ databases">
        <title>Bremerella alba sp. nov., a novel planctomycete isolated from the surface of the macroalga Fucus spiralis.</title>
        <authorList>
            <person name="Godinho O."/>
            <person name="Botelho R."/>
            <person name="Albuquerque L."/>
            <person name="Wiegand S."/>
            <person name="Da Costa M.S."/>
            <person name="Lobo-Da-Cunha A."/>
            <person name="Jogler C."/>
            <person name="Lage O.M."/>
        </authorList>
    </citation>
    <scope>NUCLEOTIDE SEQUENCE [LARGE SCALE GENOMIC DNA]</scope>
    <source>
        <strain evidence="3 4">FF15</strain>
    </source>
</reference>
<keyword evidence="4" id="KW-1185">Reference proteome</keyword>